<evidence type="ECO:0000313" key="2">
    <source>
        <dbReference type="Proteomes" id="UP000002195"/>
    </source>
</evidence>
<comment type="caution">
    <text evidence="1">The sequence shown here is derived from an EMBL/GenBank/DDBJ whole genome shotgun (WGS) entry which is preliminary data.</text>
</comment>
<dbReference type="Proteomes" id="UP000002195">
    <property type="component" value="Unassembled WGS sequence"/>
</dbReference>
<dbReference type="KEGG" id="ddi:DDB_G0286813"/>
<proteinExistence type="predicted"/>
<dbReference type="EMBL" id="AAFI02000089">
    <property type="protein sequence ID" value="EAL64162.1"/>
    <property type="molecule type" value="Genomic_DNA"/>
</dbReference>
<organism evidence="1 2">
    <name type="scientific">Dictyostelium discoideum</name>
    <name type="common">Social amoeba</name>
    <dbReference type="NCBI Taxonomy" id="44689"/>
    <lineage>
        <taxon>Eukaryota</taxon>
        <taxon>Amoebozoa</taxon>
        <taxon>Evosea</taxon>
        <taxon>Eumycetozoa</taxon>
        <taxon>Dictyostelia</taxon>
        <taxon>Dictyosteliales</taxon>
        <taxon>Dictyosteliaceae</taxon>
        <taxon>Dictyostelium</taxon>
    </lineage>
</organism>
<sequence>MNNSDSCLNIEFDKTTSQGSDFIKLSISNKSLYGRLIKRALVGSVPITISNELLDKSLGVISDSHTSQSFIGINVSIYNKNVIIDPDFSLLINSNPSTTNDNENLKHI</sequence>
<reference evidence="1 2" key="1">
    <citation type="journal article" date="2005" name="Nature">
        <title>The genome of the social amoeba Dictyostelium discoideum.</title>
        <authorList>
            <consortium name="The Dictyostelium discoideum Sequencing Consortium"/>
            <person name="Eichinger L."/>
            <person name="Pachebat J.A."/>
            <person name="Glockner G."/>
            <person name="Rajandream M.A."/>
            <person name="Sucgang R."/>
            <person name="Berriman M."/>
            <person name="Song J."/>
            <person name="Olsen R."/>
            <person name="Szafranski K."/>
            <person name="Xu Q."/>
            <person name="Tunggal B."/>
            <person name="Kummerfeld S."/>
            <person name="Madera M."/>
            <person name="Konfortov B.A."/>
            <person name="Rivero F."/>
            <person name="Bankier A.T."/>
            <person name="Lehmann R."/>
            <person name="Hamlin N."/>
            <person name="Davies R."/>
            <person name="Gaudet P."/>
            <person name="Fey P."/>
            <person name="Pilcher K."/>
            <person name="Chen G."/>
            <person name="Saunders D."/>
            <person name="Sodergren E."/>
            <person name="Davis P."/>
            <person name="Kerhornou A."/>
            <person name="Nie X."/>
            <person name="Hall N."/>
            <person name="Anjard C."/>
            <person name="Hemphill L."/>
            <person name="Bason N."/>
            <person name="Farbrother P."/>
            <person name="Desany B."/>
            <person name="Just E."/>
            <person name="Morio T."/>
            <person name="Rost R."/>
            <person name="Churcher C."/>
            <person name="Cooper J."/>
            <person name="Haydock S."/>
            <person name="van Driessche N."/>
            <person name="Cronin A."/>
            <person name="Goodhead I."/>
            <person name="Muzny D."/>
            <person name="Mourier T."/>
            <person name="Pain A."/>
            <person name="Lu M."/>
            <person name="Harper D."/>
            <person name="Lindsay R."/>
            <person name="Hauser H."/>
            <person name="James K."/>
            <person name="Quiles M."/>
            <person name="Madan Babu M."/>
            <person name="Saito T."/>
            <person name="Buchrieser C."/>
            <person name="Wardroper A."/>
            <person name="Felder M."/>
            <person name="Thangavelu M."/>
            <person name="Johnson D."/>
            <person name="Knights A."/>
            <person name="Loulseged H."/>
            <person name="Mungall K."/>
            <person name="Oliver K."/>
            <person name="Price C."/>
            <person name="Quail M.A."/>
            <person name="Urushihara H."/>
            <person name="Hernandez J."/>
            <person name="Rabbinowitsch E."/>
            <person name="Steffen D."/>
            <person name="Sanders M."/>
            <person name="Ma J."/>
            <person name="Kohara Y."/>
            <person name="Sharp S."/>
            <person name="Simmonds M."/>
            <person name="Spiegler S."/>
            <person name="Tivey A."/>
            <person name="Sugano S."/>
            <person name="White B."/>
            <person name="Walker D."/>
            <person name="Woodward J."/>
            <person name="Winckler T."/>
            <person name="Tanaka Y."/>
            <person name="Shaulsky G."/>
            <person name="Schleicher M."/>
            <person name="Weinstock G."/>
            <person name="Rosenthal A."/>
            <person name="Cox E.C."/>
            <person name="Chisholm R.L."/>
            <person name="Gibbs R."/>
            <person name="Loomis W.F."/>
            <person name="Platzer M."/>
            <person name="Kay R.R."/>
            <person name="Williams J."/>
            <person name="Dear P.H."/>
            <person name="Noegel A.A."/>
            <person name="Barrell B."/>
            <person name="Kuspa A."/>
        </authorList>
    </citation>
    <scope>NUCLEOTIDE SEQUENCE [LARGE SCALE GENOMIC DNA]</scope>
    <source>
        <strain evidence="1 2">AX4</strain>
    </source>
</reference>
<accession>Q54LF3</accession>
<dbReference type="RefSeq" id="XP_637608.1">
    <property type="nucleotide sequence ID" value="XM_632516.1"/>
</dbReference>
<gene>
    <name evidence="1" type="ORF">DDB_G0286813</name>
</gene>
<dbReference type="PaxDb" id="44689-DDB0218858"/>
<dbReference type="VEuPathDB" id="AmoebaDB:DDB_G0286813"/>
<evidence type="ECO:0000313" key="1">
    <source>
        <dbReference type="EMBL" id="EAL64162.1"/>
    </source>
</evidence>
<dbReference type="PANTHER" id="PTHR31378:SF29">
    <property type="entry name" value="EGF-LIKE DOMAIN-CONTAINING PROTEIN-RELATED"/>
    <property type="match status" value="1"/>
</dbReference>
<keyword evidence="2" id="KW-1185">Reference proteome</keyword>
<dbReference type="PANTHER" id="PTHR31378">
    <property type="entry name" value="EGF-LIKE DOMAIN-CONTAINING PROTEIN-RELATED-RELATED"/>
    <property type="match status" value="1"/>
</dbReference>
<dbReference type="InParanoid" id="Q54LF3"/>
<protein>
    <submittedName>
        <fullName evidence="1">Uncharacterized protein</fullName>
    </submittedName>
</protein>
<dbReference type="HOGENOM" id="CLU_2201989_0_0_1"/>
<name>Q54LF3_DICDI</name>
<dbReference type="GeneID" id="8625748"/>
<dbReference type="AlphaFoldDB" id="Q54LF3"/>